<evidence type="ECO:0000313" key="1">
    <source>
        <dbReference type="EMBL" id="CAL1378958.1"/>
    </source>
</evidence>
<organism evidence="1 2">
    <name type="scientific">Linum trigynum</name>
    <dbReference type="NCBI Taxonomy" id="586398"/>
    <lineage>
        <taxon>Eukaryota</taxon>
        <taxon>Viridiplantae</taxon>
        <taxon>Streptophyta</taxon>
        <taxon>Embryophyta</taxon>
        <taxon>Tracheophyta</taxon>
        <taxon>Spermatophyta</taxon>
        <taxon>Magnoliopsida</taxon>
        <taxon>eudicotyledons</taxon>
        <taxon>Gunneridae</taxon>
        <taxon>Pentapetalae</taxon>
        <taxon>rosids</taxon>
        <taxon>fabids</taxon>
        <taxon>Malpighiales</taxon>
        <taxon>Linaceae</taxon>
        <taxon>Linum</taxon>
    </lineage>
</organism>
<reference evidence="1 2" key="1">
    <citation type="submission" date="2024-04" db="EMBL/GenBank/DDBJ databases">
        <authorList>
            <person name="Fracassetti M."/>
        </authorList>
    </citation>
    <scope>NUCLEOTIDE SEQUENCE [LARGE SCALE GENOMIC DNA]</scope>
</reference>
<dbReference type="Proteomes" id="UP001497516">
    <property type="component" value="Chromosome 3"/>
</dbReference>
<sequence length="176" mass="20526">MHNRRVAPGRPLTTDAYAYFEDYGFLALFVEQDWMKVMSLNVPYYPKMIQYFYNNIVYQHSTNGLIHAFKSYVNGVEICTIKNVLAEVLETPNMGKRNNSYNAWNETQFSRTKQIQTVCGLAEEEYVEDRSRPTICQLTVQVTVLNHMVSYNILPKGGHREAVTYFDMELLINLFK</sequence>
<protein>
    <submittedName>
        <fullName evidence="1">Uncharacterized protein</fullName>
    </submittedName>
</protein>
<name>A0AAV2DZK6_9ROSI</name>
<dbReference type="AlphaFoldDB" id="A0AAV2DZK6"/>
<accession>A0AAV2DZK6</accession>
<proteinExistence type="predicted"/>
<evidence type="ECO:0000313" key="2">
    <source>
        <dbReference type="Proteomes" id="UP001497516"/>
    </source>
</evidence>
<keyword evidence="2" id="KW-1185">Reference proteome</keyword>
<gene>
    <name evidence="1" type="ORF">LTRI10_LOCUS20506</name>
</gene>
<dbReference type="EMBL" id="OZ034816">
    <property type="protein sequence ID" value="CAL1378958.1"/>
    <property type="molecule type" value="Genomic_DNA"/>
</dbReference>